<sequence length="74" mass="8165">MQNQPENKENRFKPFTILFPIGALLLLGVVNSTKERKNDGSFLDTIGPWIGYLCLILAAVTAVVAIVRFTSKKG</sequence>
<feature type="transmembrane region" description="Helical" evidence="1">
    <location>
        <begin position="50"/>
        <end position="69"/>
    </location>
</feature>
<evidence type="ECO:0000256" key="1">
    <source>
        <dbReference type="SAM" id="Phobius"/>
    </source>
</evidence>
<evidence type="ECO:0000313" key="2">
    <source>
        <dbReference type="EMBL" id="MFL9844416.1"/>
    </source>
</evidence>
<keyword evidence="1" id="KW-1133">Transmembrane helix</keyword>
<reference evidence="2 3" key="1">
    <citation type="submission" date="2024-06" db="EMBL/GenBank/DDBJ databases">
        <authorList>
            <person name="Kaempfer P."/>
            <person name="Viver T."/>
        </authorList>
    </citation>
    <scope>NUCLEOTIDE SEQUENCE [LARGE SCALE GENOMIC DNA]</scope>
    <source>
        <strain evidence="2 3">ST-119</strain>
    </source>
</reference>
<keyword evidence="1" id="KW-0812">Transmembrane</keyword>
<organism evidence="2 3">
    <name type="scientific">Flavobacterium rhizosphaerae</name>
    <dbReference type="NCBI Taxonomy" id="3163298"/>
    <lineage>
        <taxon>Bacteria</taxon>
        <taxon>Pseudomonadati</taxon>
        <taxon>Bacteroidota</taxon>
        <taxon>Flavobacteriia</taxon>
        <taxon>Flavobacteriales</taxon>
        <taxon>Flavobacteriaceae</taxon>
        <taxon>Flavobacterium</taxon>
    </lineage>
</organism>
<evidence type="ECO:0000313" key="3">
    <source>
        <dbReference type="Proteomes" id="UP001629156"/>
    </source>
</evidence>
<dbReference type="EMBL" id="JBELPZ010000007">
    <property type="protein sequence ID" value="MFL9844416.1"/>
    <property type="molecule type" value="Genomic_DNA"/>
</dbReference>
<dbReference type="RefSeq" id="WP_408084666.1">
    <property type="nucleotide sequence ID" value="NZ_JBELPZ010000007.1"/>
</dbReference>
<protein>
    <recommendedName>
        <fullName evidence="4">DUF3955 domain-containing protein</fullName>
    </recommendedName>
</protein>
<keyword evidence="3" id="KW-1185">Reference proteome</keyword>
<keyword evidence="1" id="KW-0472">Membrane</keyword>
<dbReference type="Proteomes" id="UP001629156">
    <property type="component" value="Unassembled WGS sequence"/>
</dbReference>
<proteinExistence type="predicted"/>
<name>A0ABW8YVS7_9FLAO</name>
<evidence type="ECO:0008006" key="4">
    <source>
        <dbReference type="Google" id="ProtNLM"/>
    </source>
</evidence>
<feature type="transmembrane region" description="Helical" evidence="1">
    <location>
        <begin position="12"/>
        <end position="30"/>
    </location>
</feature>
<gene>
    <name evidence="2" type="ORF">ABS766_08295</name>
</gene>
<accession>A0ABW8YVS7</accession>
<comment type="caution">
    <text evidence="2">The sequence shown here is derived from an EMBL/GenBank/DDBJ whole genome shotgun (WGS) entry which is preliminary data.</text>
</comment>